<dbReference type="EMBL" id="JACAOZ010000016">
    <property type="protein sequence ID" value="NVZ58436.1"/>
    <property type="molecule type" value="Genomic_DNA"/>
</dbReference>
<evidence type="ECO:0000313" key="2">
    <source>
        <dbReference type="EMBL" id="NVZ58436.1"/>
    </source>
</evidence>
<feature type="domain" description="ImpA N-terminal" evidence="1">
    <location>
        <begin position="18"/>
        <end position="127"/>
    </location>
</feature>
<name>A0A7Y7RUI5_9PSED</name>
<dbReference type="InterPro" id="IPR017739">
    <property type="entry name" value="T6SS-assoc_VCA0119"/>
</dbReference>
<dbReference type="Proteomes" id="UP000560470">
    <property type="component" value="Unassembled WGS sequence"/>
</dbReference>
<organism evidence="2 3">
    <name type="scientific">Pseudomonas edaphica</name>
    <dbReference type="NCBI Taxonomy" id="2006980"/>
    <lineage>
        <taxon>Bacteria</taxon>
        <taxon>Pseudomonadati</taxon>
        <taxon>Pseudomonadota</taxon>
        <taxon>Gammaproteobacteria</taxon>
        <taxon>Pseudomonadales</taxon>
        <taxon>Pseudomonadaceae</taxon>
        <taxon>Pseudomonas</taxon>
    </lineage>
</organism>
<protein>
    <submittedName>
        <fullName evidence="2">Type VI secretion system protein TssA</fullName>
    </submittedName>
</protein>
<evidence type="ECO:0000313" key="3">
    <source>
        <dbReference type="Proteomes" id="UP000560470"/>
    </source>
</evidence>
<evidence type="ECO:0000259" key="1">
    <source>
        <dbReference type="Pfam" id="PF06812"/>
    </source>
</evidence>
<dbReference type="Pfam" id="PF06812">
    <property type="entry name" value="ImpA_N"/>
    <property type="match status" value="1"/>
</dbReference>
<dbReference type="PANTHER" id="PTHR37024">
    <property type="entry name" value="TYPE VI SECRETION SYSTEM DUF2094 AND IMPA-RELATED DOMAIN PROTEIN"/>
    <property type="match status" value="1"/>
</dbReference>
<dbReference type="InterPro" id="IPR010657">
    <property type="entry name" value="ImpA_N"/>
</dbReference>
<comment type="caution">
    <text evidence="2">The sequence shown here is derived from an EMBL/GenBank/DDBJ whole genome shotgun (WGS) entry which is preliminary data.</text>
</comment>
<dbReference type="PANTHER" id="PTHR37024:SF5">
    <property type="entry name" value="IMPA N-TERMINAL DOMAIN-CONTAINING PROTEIN"/>
    <property type="match status" value="1"/>
</dbReference>
<dbReference type="NCBIfam" id="TIGR03362">
    <property type="entry name" value="VI_chp_7"/>
    <property type="match status" value="1"/>
</dbReference>
<reference evidence="2 3" key="1">
    <citation type="submission" date="2020-04" db="EMBL/GenBank/DDBJ databases">
        <title>Molecular characterization of pseudomonads from Agaricus bisporus reveal novel blotch 2 pathogens in Western Europe.</title>
        <authorList>
            <person name="Taparia T."/>
            <person name="Krijger M."/>
            <person name="Haynes E."/>
            <person name="Elpinstone J.G."/>
            <person name="Noble R."/>
            <person name="Van Der Wolf J."/>
        </authorList>
    </citation>
    <scope>NUCLEOTIDE SEQUENCE [LARGE SCALE GENOMIC DNA]</scope>
    <source>
        <strain evidence="2 3">B7002</strain>
    </source>
</reference>
<dbReference type="AlphaFoldDB" id="A0A7Y7RUI5"/>
<gene>
    <name evidence="2" type="primary">tssA</name>
    <name evidence="2" type="ORF">HX797_19420</name>
</gene>
<accession>A0A7Y7RUI5</accession>
<proteinExistence type="predicted"/>
<dbReference type="RefSeq" id="WP_177034473.1">
    <property type="nucleotide sequence ID" value="NZ_JACAOZ010000016.1"/>
</dbReference>
<sequence>MDYSGVLCGYYLELALVPCSQGNFAGSDMRFSSEYEALESELGKVQSIHVSTQPDWQEVMHISECLLRQHTKDLRVAAWLTWALYQRESLPGLVAGLGLIRHLCEHHWAVVYPAKLRTRGAALGWLALRLEQVFAQSFSLKDQQPLFRRMLEHLTHLDELWSAHLSDEAPTLLPLRRQLTQRLEQAVEVELSEAGSARVTAQVKQATTRLLIPESATGHDKTGNQTIASEKEAHKSLRALQEHGRHLCNWWLRQDATDLRALRLNRTLTWLALNTYPDADSDRLTVLRGPTPDKLKRYRERFAQGHYGDLLLELEASLAGALFWFDGLRMVWECLDALQADLAKTELEVSFALLLKRLPDLPEFKFHDGAPFADTATRDWITLQVARHLQPPAPSGVVVDANAEPWEAALQEVMPRLRKDGLKEAIRELKQGMHTARSERARFHWRLALARLCVSAGKQALAKVQLEDLDHELQRAGLDRWEPELALQVAQLLYRCCELLPQSQAIRERKETTHRRLCHFDVEAVLE</sequence>
<dbReference type="Pfam" id="PF16989">
    <property type="entry name" value="T6SS_VasJ"/>
    <property type="match status" value="1"/>
</dbReference>